<sequence>MSGPLKVQPGSHIRFSLRER</sequence>
<dbReference type="EMBL" id="GBXM01044819">
    <property type="protein sequence ID" value="JAH63758.1"/>
    <property type="molecule type" value="Transcribed_RNA"/>
</dbReference>
<evidence type="ECO:0000313" key="2">
    <source>
        <dbReference type="EMBL" id="JAH63758.1"/>
    </source>
</evidence>
<reference evidence="2" key="2">
    <citation type="journal article" date="2015" name="Fish Shellfish Immunol.">
        <title>Early steps in the European eel (Anguilla anguilla)-Vibrio vulnificus interaction in the gills: Role of the RtxA13 toxin.</title>
        <authorList>
            <person name="Callol A."/>
            <person name="Pajuelo D."/>
            <person name="Ebbesson L."/>
            <person name="Teles M."/>
            <person name="MacKenzie S."/>
            <person name="Amaro C."/>
        </authorList>
    </citation>
    <scope>NUCLEOTIDE SEQUENCE</scope>
</reference>
<feature type="region of interest" description="Disordered" evidence="1">
    <location>
        <begin position="1"/>
        <end position="20"/>
    </location>
</feature>
<dbReference type="AlphaFoldDB" id="A0A0E9UFP9"/>
<evidence type="ECO:0000256" key="1">
    <source>
        <dbReference type="SAM" id="MobiDB-lite"/>
    </source>
</evidence>
<reference evidence="2" key="1">
    <citation type="submission" date="2014-11" db="EMBL/GenBank/DDBJ databases">
        <authorList>
            <person name="Amaro Gonzalez C."/>
        </authorList>
    </citation>
    <scope>NUCLEOTIDE SEQUENCE</scope>
</reference>
<protein>
    <submittedName>
        <fullName evidence="2">Uncharacterized protein</fullName>
    </submittedName>
</protein>
<organism evidence="2">
    <name type="scientific">Anguilla anguilla</name>
    <name type="common">European freshwater eel</name>
    <name type="synonym">Muraena anguilla</name>
    <dbReference type="NCBI Taxonomy" id="7936"/>
    <lineage>
        <taxon>Eukaryota</taxon>
        <taxon>Metazoa</taxon>
        <taxon>Chordata</taxon>
        <taxon>Craniata</taxon>
        <taxon>Vertebrata</taxon>
        <taxon>Euteleostomi</taxon>
        <taxon>Actinopterygii</taxon>
        <taxon>Neopterygii</taxon>
        <taxon>Teleostei</taxon>
        <taxon>Anguilliformes</taxon>
        <taxon>Anguillidae</taxon>
        <taxon>Anguilla</taxon>
    </lineage>
</organism>
<accession>A0A0E9UFP9</accession>
<proteinExistence type="predicted"/>
<name>A0A0E9UFP9_ANGAN</name>